<reference evidence="1 2" key="1">
    <citation type="journal article" date="2018" name="Sci. Rep.">
        <title>Genomic signatures of local adaptation to the degree of environmental predictability in rotifers.</title>
        <authorList>
            <person name="Franch-Gras L."/>
            <person name="Hahn C."/>
            <person name="Garcia-Roger E.M."/>
            <person name="Carmona M.J."/>
            <person name="Serra M."/>
            <person name="Gomez A."/>
        </authorList>
    </citation>
    <scope>NUCLEOTIDE SEQUENCE [LARGE SCALE GENOMIC DNA]</scope>
    <source>
        <strain evidence="1">HYR1</strain>
    </source>
</reference>
<sequence>MSGDDIQLQALKFETMLDQSEFKAKTLYLISKLSTQKTITEDNVESDSDIEEISKSEKISISRFAKSAKSVQINSTFKLSANLQNSHRFCRLLQKVKQHLFHIVSFTEQVFDTKSKSFVYNIHNALNQKSFCPSFLMGFRYNEFRYNEQKISARLARYIGVRLCLIISKLDSSLKLISHFRTTHTEPNM</sequence>
<dbReference type="EMBL" id="REGN01004836">
    <property type="protein sequence ID" value="RNA15981.1"/>
    <property type="molecule type" value="Genomic_DNA"/>
</dbReference>
<dbReference type="Proteomes" id="UP000276133">
    <property type="component" value="Unassembled WGS sequence"/>
</dbReference>
<protein>
    <submittedName>
        <fullName evidence="1">Uncharacterized protein</fullName>
    </submittedName>
</protein>
<proteinExistence type="predicted"/>
<evidence type="ECO:0000313" key="2">
    <source>
        <dbReference type="Proteomes" id="UP000276133"/>
    </source>
</evidence>
<comment type="caution">
    <text evidence="1">The sequence shown here is derived from an EMBL/GenBank/DDBJ whole genome shotgun (WGS) entry which is preliminary data.</text>
</comment>
<dbReference type="AlphaFoldDB" id="A0A3M7QXZ9"/>
<name>A0A3M7QXZ9_BRAPC</name>
<gene>
    <name evidence="1" type="ORF">BpHYR1_050972</name>
</gene>
<keyword evidence="2" id="KW-1185">Reference proteome</keyword>
<accession>A0A3M7QXZ9</accession>
<organism evidence="1 2">
    <name type="scientific">Brachionus plicatilis</name>
    <name type="common">Marine rotifer</name>
    <name type="synonym">Brachionus muelleri</name>
    <dbReference type="NCBI Taxonomy" id="10195"/>
    <lineage>
        <taxon>Eukaryota</taxon>
        <taxon>Metazoa</taxon>
        <taxon>Spiralia</taxon>
        <taxon>Gnathifera</taxon>
        <taxon>Rotifera</taxon>
        <taxon>Eurotatoria</taxon>
        <taxon>Monogononta</taxon>
        <taxon>Pseudotrocha</taxon>
        <taxon>Ploima</taxon>
        <taxon>Brachionidae</taxon>
        <taxon>Brachionus</taxon>
    </lineage>
</organism>
<evidence type="ECO:0000313" key="1">
    <source>
        <dbReference type="EMBL" id="RNA15981.1"/>
    </source>
</evidence>